<reference evidence="1" key="1">
    <citation type="submission" date="2023-04" db="EMBL/GenBank/DDBJ databases">
        <title>A chromosome-level genome assembly of the parasitoid wasp Eretmocerus hayati.</title>
        <authorList>
            <person name="Zhong Y."/>
            <person name="Liu S."/>
            <person name="Liu Y."/>
        </authorList>
    </citation>
    <scope>NUCLEOTIDE SEQUENCE</scope>
    <source>
        <strain evidence="1">ZJU_SS_LIU_2023</strain>
    </source>
</reference>
<dbReference type="Proteomes" id="UP001239111">
    <property type="component" value="Chromosome 1"/>
</dbReference>
<accession>A0ACC2PKG8</accession>
<dbReference type="EMBL" id="CM056741">
    <property type="protein sequence ID" value="KAJ8683538.1"/>
    <property type="molecule type" value="Genomic_DNA"/>
</dbReference>
<evidence type="ECO:0000313" key="2">
    <source>
        <dbReference type="Proteomes" id="UP001239111"/>
    </source>
</evidence>
<gene>
    <name evidence="1" type="ORF">QAD02_019330</name>
</gene>
<protein>
    <submittedName>
        <fullName evidence="1">Uncharacterized protein</fullName>
    </submittedName>
</protein>
<name>A0ACC2PKG8_9HYME</name>
<organism evidence="1 2">
    <name type="scientific">Eretmocerus hayati</name>
    <dbReference type="NCBI Taxonomy" id="131215"/>
    <lineage>
        <taxon>Eukaryota</taxon>
        <taxon>Metazoa</taxon>
        <taxon>Ecdysozoa</taxon>
        <taxon>Arthropoda</taxon>
        <taxon>Hexapoda</taxon>
        <taxon>Insecta</taxon>
        <taxon>Pterygota</taxon>
        <taxon>Neoptera</taxon>
        <taxon>Endopterygota</taxon>
        <taxon>Hymenoptera</taxon>
        <taxon>Apocrita</taxon>
        <taxon>Proctotrupomorpha</taxon>
        <taxon>Chalcidoidea</taxon>
        <taxon>Aphelinidae</taxon>
        <taxon>Aphelininae</taxon>
        <taxon>Eretmocerus</taxon>
    </lineage>
</organism>
<proteinExistence type="predicted"/>
<sequence length="1262" mass="139392">MDRRIPLPKSSELIGTNRVSRVPQYQHVQLLRASSGGHTGHPSEVAIRSQEQPVQLTQAFGSPLPDFTGSVTLASANVPQYQQVPMVQAPSSRQPGSTRLATIGSASLSQQQTQLPQGFSSAPQELRSGVTGTPVSVPKHPRMQGVQARSEHTKATASTTLQALQASTRVPSGFMRQITGTPSSVPHYQRVQKAQAHGERLITTTSATLKQHPEQLMQVSSQAQPLFVARSVTATTSRVPHYQRIQRAQAHGERLITTASATLKQHPEQLTQVSSRAQPRFVARPVTATTSSVPQYSTRLVRAPGDERPGFRCPVGTRLVSSQYQPAHSPQAYSSALPGFTNQVNATPLSTPQYLGMQAVQARSERPGVTALATSQVLEASPSIRTGFTQEITGSPSSVSHYQQVQLVQTHTERLVATVSATSQQNPAQQLQRFSSAPTEPTHRTTAIMSDVPHQYPHMQLLQACSEHPVSEASASSQQHLSQPLQAFCNGLPGFTRQVLGAPSNVLQHQRVHVMQTDNDRPVASASSPSQQQSLQPLQMISTASPGFTRPVVVSASSVPQYQQVPGPPKVPQYRRVQLVQAPGEERSGFTRLVAVGAVSSQQQPVQLLQAFRSAPPSFAHPLVGSDSSTLQYQHVQLAQAPGDQQSSFTHRAAIDSAQSPQQPPRLRQAFRSAPPSFAHPLVGSDSSTLEYQHAQLAQAPGDQQSSFTHRVAIDSAQLPQQPPRLRQAFRSAPPSFAHSLVGSDSSTLEYQHAQLAQAPGDQQSSFTHRVVIDSAQSPQQPPRLRQAFRSAPLRFAHPLVGSDSSTPQHQHTQLAQASGDQRSSFTHRVAIESAQSQLLYQPQMSSDGNSSALLADPSFTPAEALQQFPGQHPEVSLNNSSANSCSFFPASEAPQQCSAEHSQISSKPSAVFTRIPSMGAESPGRGRKKKKEREALWYEDYAYKYERTNLKGTRHFPCIKSERKRSEGCKARLEVDDKGNVVKKGLHCHPPQPYGKGKKEFFAELKKAAQTEKVDNKMICKRLSLDRRFRDIAVRFPYKKVKRSMTRWRAAVKNSRSIRIKTIDDYVKFFDSEEGQKFLSYDEEEGKTRKFSYKVVEDELKHRHLILYDEDFLRENGGAKLLQADSTFLTSANIHRVTQLFTLMARNYDRAFPCIWVLMTSKKTEAYVSVLTVIRDEIWPELEPQEFIADFELAFENAVKKVYKNAVVTGCYFHFCQALMRNAIKKNAATKQNLKDNHDRHLILRKVMALALLPEELIEPT</sequence>
<evidence type="ECO:0000313" key="1">
    <source>
        <dbReference type="EMBL" id="KAJ8683538.1"/>
    </source>
</evidence>
<keyword evidence="2" id="KW-1185">Reference proteome</keyword>
<comment type="caution">
    <text evidence="1">The sequence shown here is derived from an EMBL/GenBank/DDBJ whole genome shotgun (WGS) entry which is preliminary data.</text>
</comment>